<dbReference type="KEGG" id="plut:EI981_14165"/>
<keyword evidence="3" id="KW-1185">Reference proteome</keyword>
<evidence type="ECO:0000259" key="1">
    <source>
        <dbReference type="Pfam" id="PF15526"/>
    </source>
</evidence>
<feature type="domain" description="Novel toxin 21" evidence="1">
    <location>
        <begin position="2"/>
        <end position="36"/>
    </location>
</feature>
<dbReference type="EMBL" id="CP034346">
    <property type="protein sequence ID" value="AZS18292.1"/>
    <property type="molecule type" value="Genomic_DNA"/>
</dbReference>
<accession>A0A3Q9IG95</accession>
<dbReference type="InterPro" id="IPR028190">
    <property type="entry name" value="Ntox21"/>
</dbReference>
<sequence length="40" mass="4557">MSINGQKVFYNKKTKTYISQDMGSGMGLQNGGVWKMRERS</sequence>
<name>A0A3Q9IG95_9BACL</name>
<dbReference type="Gene3D" id="3.10.380.20">
    <property type="entry name" value="Novel toxin 21 (CdiA), C-terminal domain"/>
    <property type="match status" value="1"/>
</dbReference>
<organism evidence="2 3">
    <name type="scientific">Paenibacillus lutimineralis</name>
    <dbReference type="NCBI Taxonomy" id="2707005"/>
    <lineage>
        <taxon>Bacteria</taxon>
        <taxon>Bacillati</taxon>
        <taxon>Bacillota</taxon>
        <taxon>Bacilli</taxon>
        <taxon>Bacillales</taxon>
        <taxon>Paenibacillaceae</taxon>
        <taxon>Paenibacillus</taxon>
    </lineage>
</organism>
<gene>
    <name evidence="2" type="ORF">EI981_14165</name>
</gene>
<proteinExistence type="predicted"/>
<dbReference type="Pfam" id="PF15526">
    <property type="entry name" value="Ntox21"/>
    <property type="match status" value="1"/>
</dbReference>
<protein>
    <recommendedName>
        <fullName evidence="1">Novel toxin 21 domain-containing protein</fullName>
    </recommendedName>
</protein>
<evidence type="ECO:0000313" key="2">
    <source>
        <dbReference type="EMBL" id="AZS18292.1"/>
    </source>
</evidence>
<evidence type="ECO:0000313" key="3">
    <source>
        <dbReference type="Proteomes" id="UP000270678"/>
    </source>
</evidence>
<dbReference type="Proteomes" id="UP000270678">
    <property type="component" value="Chromosome"/>
</dbReference>
<reference evidence="3" key="1">
    <citation type="submission" date="2018-12" db="EMBL/GenBank/DDBJ databases">
        <title>Complete genome sequence of Paenibacillus sp. MBLB1234.</title>
        <authorList>
            <person name="Nam Y.-D."/>
            <person name="Kang J."/>
            <person name="Chung W.-H."/>
            <person name="Park Y.S."/>
        </authorList>
    </citation>
    <scope>NUCLEOTIDE SEQUENCE [LARGE SCALE GENOMIC DNA]</scope>
    <source>
        <strain evidence="3">MBLB1234</strain>
    </source>
</reference>
<dbReference type="InterPro" id="IPR038181">
    <property type="entry name" value="Ntox21_sf"/>
</dbReference>
<dbReference type="AlphaFoldDB" id="A0A3Q9IG95"/>